<proteinExistence type="predicted"/>
<keyword evidence="2" id="KW-1185">Reference proteome</keyword>
<comment type="caution">
    <text evidence="1">The sequence shown here is derived from an EMBL/GenBank/DDBJ whole genome shotgun (WGS) entry which is preliminary data.</text>
</comment>
<dbReference type="RefSeq" id="WP_186839883.1">
    <property type="nucleotide sequence ID" value="NZ_JACOOZ010000001.1"/>
</dbReference>
<organism evidence="1 2">
    <name type="scientific">Eubacterium segne</name>
    <dbReference type="NCBI Taxonomy" id="2763045"/>
    <lineage>
        <taxon>Bacteria</taxon>
        <taxon>Bacillati</taxon>
        <taxon>Bacillota</taxon>
        <taxon>Clostridia</taxon>
        <taxon>Eubacteriales</taxon>
        <taxon>Eubacteriaceae</taxon>
        <taxon>Eubacterium</taxon>
    </lineage>
</organism>
<name>A0ABR7EZG0_9FIRM</name>
<accession>A0ABR7EZG0</accession>
<reference evidence="1 2" key="1">
    <citation type="submission" date="2020-08" db="EMBL/GenBank/DDBJ databases">
        <title>Genome public.</title>
        <authorList>
            <person name="Liu C."/>
            <person name="Sun Q."/>
        </authorList>
    </citation>
    <scope>NUCLEOTIDE SEQUENCE [LARGE SCALE GENOMIC DNA]</scope>
    <source>
        <strain evidence="1 2">BX4</strain>
    </source>
</reference>
<protein>
    <recommendedName>
        <fullName evidence="3">Transposase IS30-like HTH domain-containing protein</fullName>
    </recommendedName>
</protein>
<sequence>MEEKVKKKIIHKKHHRINYKDRLYIQNNINNKPVVEIAKILNVSRTAVYYELKRGTHNGKYDAEFSQKNLYSKQEE</sequence>
<gene>
    <name evidence="1" type="ORF">H8S00_01850</name>
</gene>
<evidence type="ECO:0008006" key="3">
    <source>
        <dbReference type="Google" id="ProtNLM"/>
    </source>
</evidence>
<evidence type="ECO:0000313" key="2">
    <source>
        <dbReference type="Proteomes" id="UP000597877"/>
    </source>
</evidence>
<dbReference type="Proteomes" id="UP000597877">
    <property type="component" value="Unassembled WGS sequence"/>
</dbReference>
<dbReference type="EMBL" id="JACOOZ010000001">
    <property type="protein sequence ID" value="MBC5666740.1"/>
    <property type="molecule type" value="Genomic_DNA"/>
</dbReference>
<evidence type="ECO:0000313" key="1">
    <source>
        <dbReference type="EMBL" id="MBC5666740.1"/>
    </source>
</evidence>